<dbReference type="Proteomes" id="UP000256334">
    <property type="component" value="Unassembled WGS sequence"/>
</dbReference>
<proteinExistence type="inferred from homology"/>
<evidence type="ECO:0000256" key="2">
    <source>
        <dbReference type="ARBA" id="ARBA00006024"/>
    </source>
</evidence>
<keyword evidence="5 12" id="KW-0547">Nucleotide-binding</keyword>
<dbReference type="InterPro" id="IPR018303">
    <property type="entry name" value="ATPase_P-typ_P_site"/>
</dbReference>
<dbReference type="SUPFAM" id="SSF81665">
    <property type="entry name" value="Calcium ATPase, transmembrane domain M"/>
    <property type="match status" value="1"/>
</dbReference>
<dbReference type="InterPro" id="IPR051014">
    <property type="entry name" value="Cation_Transport_ATPase_IB"/>
</dbReference>
<evidence type="ECO:0000256" key="4">
    <source>
        <dbReference type="ARBA" id="ARBA00022723"/>
    </source>
</evidence>
<dbReference type="SFLD" id="SFLDG00002">
    <property type="entry name" value="C1.7:_P-type_atpase_like"/>
    <property type="match status" value="1"/>
</dbReference>
<dbReference type="InterPro" id="IPR027256">
    <property type="entry name" value="P-typ_ATPase_IB"/>
</dbReference>
<dbReference type="InterPro" id="IPR001757">
    <property type="entry name" value="P_typ_ATPase"/>
</dbReference>
<organism evidence="15 16">
    <name type="scientific">Kushneria indalinina DSM 14324</name>
    <dbReference type="NCBI Taxonomy" id="1122140"/>
    <lineage>
        <taxon>Bacteria</taxon>
        <taxon>Pseudomonadati</taxon>
        <taxon>Pseudomonadota</taxon>
        <taxon>Gammaproteobacteria</taxon>
        <taxon>Oceanospirillales</taxon>
        <taxon>Halomonadaceae</taxon>
        <taxon>Kushneria</taxon>
    </lineage>
</organism>
<dbReference type="InterPro" id="IPR023298">
    <property type="entry name" value="ATPase_P-typ_TM_dom_sf"/>
</dbReference>
<name>A0A3D9DZ10_9GAMM</name>
<dbReference type="NCBIfam" id="TIGR01525">
    <property type="entry name" value="ATPase-IB_hvy"/>
    <property type="match status" value="1"/>
</dbReference>
<dbReference type="InterPro" id="IPR023299">
    <property type="entry name" value="ATPase_P-typ_cyto_dom_N"/>
</dbReference>
<comment type="subcellular location">
    <subcellularLocation>
        <location evidence="12">Cell membrane</location>
    </subcellularLocation>
    <subcellularLocation>
        <location evidence="1">Membrane</location>
        <topology evidence="1">Multi-pass membrane protein</topology>
    </subcellularLocation>
</comment>
<dbReference type="EC" id="7.2.2.12" evidence="10"/>
<evidence type="ECO:0000256" key="13">
    <source>
        <dbReference type="SAM" id="MobiDB-lite"/>
    </source>
</evidence>
<feature type="region of interest" description="Disordered" evidence="13">
    <location>
        <begin position="1"/>
        <end position="29"/>
    </location>
</feature>
<protein>
    <recommendedName>
        <fullName evidence="10">P-type Zn(2+) transporter</fullName>
        <ecNumber evidence="10">7.2.2.12</ecNumber>
    </recommendedName>
</protein>
<dbReference type="InterPro" id="IPR059000">
    <property type="entry name" value="ATPase_P-type_domA"/>
</dbReference>
<feature type="transmembrane region" description="Helical" evidence="12">
    <location>
        <begin position="202"/>
        <end position="221"/>
    </location>
</feature>
<dbReference type="Gene3D" id="3.40.50.1000">
    <property type="entry name" value="HAD superfamily/HAD-like"/>
    <property type="match status" value="1"/>
</dbReference>
<dbReference type="GO" id="GO:0005524">
    <property type="term" value="F:ATP binding"/>
    <property type="evidence" value="ECO:0007669"/>
    <property type="project" value="UniProtKB-UniRule"/>
</dbReference>
<keyword evidence="16" id="KW-1185">Reference proteome</keyword>
<keyword evidence="8 12" id="KW-1133">Transmembrane helix</keyword>
<dbReference type="PRINTS" id="PR00941">
    <property type="entry name" value="CDATPASE"/>
</dbReference>
<dbReference type="PROSITE" id="PS00154">
    <property type="entry name" value="ATPASE_E1_E2"/>
    <property type="match status" value="1"/>
</dbReference>
<dbReference type="GO" id="GO:0046872">
    <property type="term" value="F:metal ion binding"/>
    <property type="evidence" value="ECO:0007669"/>
    <property type="project" value="UniProtKB-KW"/>
</dbReference>
<dbReference type="PANTHER" id="PTHR48085:SF5">
    <property type="entry name" value="CADMIUM_ZINC-TRANSPORTING ATPASE HMA4-RELATED"/>
    <property type="match status" value="1"/>
</dbReference>
<evidence type="ECO:0000256" key="3">
    <source>
        <dbReference type="ARBA" id="ARBA00022692"/>
    </source>
</evidence>
<evidence type="ECO:0000256" key="11">
    <source>
        <dbReference type="ARBA" id="ARBA00047308"/>
    </source>
</evidence>
<evidence type="ECO:0000256" key="7">
    <source>
        <dbReference type="ARBA" id="ARBA00022967"/>
    </source>
</evidence>
<dbReference type="NCBIfam" id="TIGR01494">
    <property type="entry name" value="ATPase_P-type"/>
    <property type="match status" value="2"/>
</dbReference>
<dbReference type="Gene3D" id="3.40.1110.10">
    <property type="entry name" value="Calcium-transporting ATPase, cytoplasmic domain N"/>
    <property type="match status" value="1"/>
</dbReference>
<feature type="transmembrane region" description="Helical" evidence="12">
    <location>
        <begin position="437"/>
        <end position="462"/>
    </location>
</feature>
<dbReference type="SUPFAM" id="SSF81653">
    <property type="entry name" value="Calcium ATPase, transduction domain A"/>
    <property type="match status" value="1"/>
</dbReference>
<evidence type="ECO:0000256" key="5">
    <source>
        <dbReference type="ARBA" id="ARBA00022741"/>
    </source>
</evidence>
<dbReference type="GO" id="GO:0005886">
    <property type="term" value="C:plasma membrane"/>
    <property type="evidence" value="ECO:0007669"/>
    <property type="project" value="UniProtKB-SubCell"/>
</dbReference>
<dbReference type="EMBL" id="QRDJ01000006">
    <property type="protein sequence ID" value="REC95484.1"/>
    <property type="molecule type" value="Genomic_DNA"/>
</dbReference>
<dbReference type="Gene3D" id="3.30.70.100">
    <property type="match status" value="1"/>
</dbReference>
<feature type="transmembrane region" description="Helical" evidence="12">
    <location>
        <begin position="767"/>
        <end position="786"/>
    </location>
</feature>
<sequence length="814" mass="86397">MAHHSEKSSGSFSVFTPDNSSASTGEHSLCCTPRPPSACGESQTQPCCEPQASSSCCGSSSGPTASRATNGCCGADDTRVPPDDDSLTGSVREGDQLRTSMRIAQMCCPVEEQMIRKQLSTREDVERLEFNLLQRVLTVVHDPRALEEILADIRALGFVPELADERGRLGRAEETPAPWTPLIMSGVAAFASEAVQWMAGPVWLAAALALAAIAGCGLNTWRKGWMAVRHGNLNINALMSIAVTGALLIGHWPEAAMVMVLFNLAERIEARSLARARHAIEDLMKLAPEVATVRLDDGRWEERPVADIAIGALIRVRPGARIGLDGKVVSGASSVNQAPITGESMPVDKAPGDSVYAGTIVDAGELECRVTRRADDSTLARIISAVEQAQSERAPTQRFIDRFARIYTPAVVAMAALLAVLPPLLAGGGWLDWIYRALVLLVIACPCALVISTPVTVVTGLANAARRGILIKGGVHLEEGRRLGWVALDKTGTLTHGRPQQTHAVVLDSENTSRVAALVLGLARRSDHPVSMALARAGEAEGTVPAPFEAIEALPGRGITGLSEGRRYWLGHQALVRERGCLSEALKTQIETLEGEGRTVVVLMDETRALAVYAVADTLRATSRDAVNELHRLGVRTLMLTGDNPHAADAIGRSVGIDRIESALMPQDKLSHLEALSGQGRVAMIGDGINDAPALARADIGFAMGAMGTDSAIETADVALMDDDLRKVAAFIRLSRATHRILMQNIALALGIKAVFLALTVAGMGTLWMAVFADVGASVLVVLNGLRLLRHEAKSDQDNAGAVTPTRVSMGAHA</sequence>
<dbReference type="GO" id="GO:0016463">
    <property type="term" value="F:P-type zinc transporter activity"/>
    <property type="evidence" value="ECO:0007669"/>
    <property type="project" value="UniProtKB-EC"/>
</dbReference>
<dbReference type="RefSeq" id="WP_245955101.1">
    <property type="nucleotide sequence ID" value="NZ_QRDJ01000006.1"/>
</dbReference>
<accession>A0A3D9DZ10</accession>
<evidence type="ECO:0000256" key="10">
    <source>
        <dbReference type="ARBA" id="ARBA00039097"/>
    </source>
</evidence>
<dbReference type="InterPro" id="IPR006121">
    <property type="entry name" value="HMA_dom"/>
</dbReference>
<feature type="transmembrane region" description="Helical" evidence="12">
    <location>
        <begin position="741"/>
        <end position="761"/>
    </location>
</feature>
<evidence type="ECO:0000313" key="15">
    <source>
        <dbReference type="EMBL" id="REC95484.1"/>
    </source>
</evidence>
<evidence type="ECO:0000313" key="16">
    <source>
        <dbReference type="Proteomes" id="UP000256334"/>
    </source>
</evidence>
<dbReference type="PANTHER" id="PTHR48085">
    <property type="entry name" value="CADMIUM/ZINC-TRANSPORTING ATPASE HMA2-RELATED"/>
    <property type="match status" value="1"/>
</dbReference>
<dbReference type="Pfam" id="PF00122">
    <property type="entry name" value="E1-E2_ATPase"/>
    <property type="match status" value="1"/>
</dbReference>
<dbReference type="SUPFAM" id="SSF56784">
    <property type="entry name" value="HAD-like"/>
    <property type="match status" value="1"/>
</dbReference>
<reference evidence="15 16" key="1">
    <citation type="submission" date="2018-07" db="EMBL/GenBank/DDBJ databases">
        <title>Genomic Encyclopedia of Type Strains, Phase IV (KMG-IV): sequencing the most valuable type-strain genomes for metagenomic binning, comparative biology and taxonomic classification.</title>
        <authorList>
            <person name="Goeker M."/>
        </authorList>
    </citation>
    <scope>NUCLEOTIDE SEQUENCE [LARGE SCALE GENOMIC DNA]</scope>
    <source>
        <strain evidence="15 16">DSM 14324</strain>
    </source>
</reference>
<feature type="domain" description="HMA" evidence="14">
    <location>
        <begin position="97"/>
        <end position="161"/>
    </location>
</feature>
<evidence type="ECO:0000256" key="9">
    <source>
        <dbReference type="ARBA" id="ARBA00023136"/>
    </source>
</evidence>
<keyword evidence="7" id="KW-1278">Translocase</keyword>
<dbReference type="Gene3D" id="2.70.150.10">
    <property type="entry name" value="Calcium-transporting ATPase, cytoplasmic transduction domain A"/>
    <property type="match status" value="1"/>
</dbReference>
<comment type="catalytic activity">
    <reaction evidence="11">
        <text>Zn(2+)(in) + ATP + H2O = Zn(2+)(out) + ADP + phosphate + H(+)</text>
        <dbReference type="Rhea" id="RHEA:20621"/>
        <dbReference type="ChEBI" id="CHEBI:15377"/>
        <dbReference type="ChEBI" id="CHEBI:15378"/>
        <dbReference type="ChEBI" id="CHEBI:29105"/>
        <dbReference type="ChEBI" id="CHEBI:30616"/>
        <dbReference type="ChEBI" id="CHEBI:43474"/>
        <dbReference type="ChEBI" id="CHEBI:456216"/>
        <dbReference type="EC" id="7.2.2.12"/>
    </reaction>
</comment>
<dbReference type="SFLD" id="SFLDF00027">
    <property type="entry name" value="p-type_atpase"/>
    <property type="match status" value="1"/>
</dbReference>
<dbReference type="SUPFAM" id="SSF55008">
    <property type="entry name" value="HMA, heavy metal-associated domain"/>
    <property type="match status" value="1"/>
</dbReference>
<keyword evidence="3 12" id="KW-0812">Transmembrane</keyword>
<dbReference type="InterPro" id="IPR008250">
    <property type="entry name" value="ATPase_P-typ_transduc_dom_A_sf"/>
</dbReference>
<keyword evidence="12" id="KW-1003">Cell membrane</keyword>
<evidence type="ECO:0000256" key="8">
    <source>
        <dbReference type="ARBA" id="ARBA00022989"/>
    </source>
</evidence>
<dbReference type="InterPro" id="IPR044492">
    <property type="entry name" value="P_typ_ATPase_HD_dom"/>
</dbReference>
<dbReference type="FunFam" id="2.70.150.10:FF:000002">
    <property type="entry name" value="Copper-transporting ATPase 1, putative"/>
    <property type="match status" value="1"/>
</dbReference>
<dbReference type="GO" id="GO:0015086">
    <property type="term" value="F:cadmium ion transmembrane transporter activity"/>
    <property type="evidence" value="ECO:0007669"/>
    <property type="project" value="TreeGrafter"/>
</dbReference>
<feature type="compositionally biased region" description="Polar residues" evidence="13">
    <location>
        <begin position="8"/>
        <end position="26"/>
    </location>
</feature>
<dbReference type="SFLD" id="SFLDS00003">
    <property type="entry name" value="Haloacid_Dehalogenase"/>
    <property type="match status" value="1"/>
</dbReference>
<keyword evidence="6 12" id="KW-0067">ATP-binding</keyword>
<dbReference type="GO" id="GO:0016887">
    <property type="term" value="F:ATP hydrolysis activity"/>
    <property type="evidence" value="ECO:0007669"/>
    <property type="project" value="InterPro"/>
</dbReference>
<dbReference type="Pfam" id="PF00702">
    <property type="entry name" value="Hydrolase"/>
    <property type="match status" value="1"/>
</dbReference>
<evidence type="ECO:0000256" key="6">
    <source>
        <dbReference type="ARBA" id="ARBA00022840"/>
    </source>
</evidence>
<evidence type="ECO:0000259" key="14">
    <source>
        <dbReference type="PROSITE" id="PS50846"/>
    </source>
</evidence>
<keyword evidence="9 12" id="KW-0472">Membrane</keyword>
<dbReference type="PROSITE" id="PS50846">
    <property type="entry name" value="HMA_2"/>
    <property type="match status" value="1"/>
</dbReference>
<dbReference type="InterPro" id="IPR036163">
    <property type="entry name" value="HMA_dom_sf"/>
</dbReference>
<dbReference type="InterPro" id="IPR036412">
    <property type="entry name" value="HAD-like_sf"/>
</dbReference>
<comment type="similarity">
    <text evidence="2 12">Belongs to the cation transport ATPase (P-type) (TC 3.A.3) family. Type IB subfamily.</text>
</comment>
<comment type="caution">
    <text evidence="15">The sequence shown here is derived from an EMBL/GenBank/DDBJ whole genome shotgun (WGS) entry which is preliminary data.</text>
</comment>
<feature type="transmembrane region" description="Helical" evidence="12">
    <location>
        <begin position="406"/>
        <end position="425"/>
    </location>
</feature>
<evidence type="ECO:0000256" key="1">
    <source>
        <dbReference type="ARBA" id="ARBA00004141"/>
    </source>
</evidence>
<dbReference type="AlphaFoldDB" id="A0A3D9DZ10"/>
<dbReference type="PRINTS" id="PR00119">
    <property type="entry name" value="CATATPASE"/>
</dbReference>
<dbReference type="InterPro" id="IPR023214">
    <property type="entry name" value="HAD_sf"/>
</dbReference>
<gene>
    <name evidence="15" type="ORF">C8D72_0133</name>
</gene>
<keyword evidence="4 12" id="KW-0479">Metal-binding</keyword>
<evidence type="ECO:0000256" key="12">
    <source>
        <dbReference type="RuleBase" id="RU362081"/>
    </source>
</evidence>